<name>L0RBD4_9BACT</name>
<evidence type="ECO:0000313" key="12">
    <source>
        <dbReference type="EMBL" id="CCO23480.1"/>
    </source>
</evidence>
<evidence type="ECO:0000313" key="13">
    <source>
        <dbReference type="Proteomes" id="UP000010808"/>
    </source>
</evidence>
<dbReference type="RefSeq" id="WP_015336084.1">
    <property type="nucleotide sequence ID" value="NC_020055.1"/>
</dbReference>
<evidence type="ECO:0000256" key="4">
    <source>
        <dbReference type="ARBA" id="ARBA00023125"/>
    </source>
</evidence>
<dbReference type="EMBL" id="FO203522">
    <property type="protein sequence ID" value="CCO23480.1"/>
    <property type="molecule type" value="Genomic_DNA"/>
</dbReference>
<evidence type="ECO:0000256" key="6">
    <source>
        <dbReference type="ARBA" id="ARBA00024916"/>
    </source>
</evidence>
<evidence type="ECO:0000256" key="2">
    <source>
        <dbReference type="ARBA" id="ARBA00013729"/>
    </source>
</evidence>
<dbReference type="HOGENOM" id="CLU_101379_2_0_7"/>
<dbReference type="Gene3D" id="1.10.287.180">
    <property type="entry name" value="Transcription elongation factor, GreA/GreB, N-terminal domain"/>
    <property type="match status" value="1"/>
</dbReference>
<dbReference type="eggNOG" id="COG0782">
    <property type="taxonomic scope" value="Bacteria"/>
</dbReference>
<dbReference type="PIRSF" id="PIRSF006092">
    <property type="entry name" value="GreA_GreB"/>
    <property type="match status" value="1"/>
</dbReference>
<dbReference type="SUPFAM" id="SSF54534">
    <property type="entry name" value="FKBP-like"/>
    <property type="match status" value="1"/>
</dbReference>
<dbReference type="InterPro" id="IPR018151">
    <property type="entry name" value="TF_GreA/GreB_CS"/>
</dbReference>
<dbReference type="PROSITE" id="PS00830">
    <property type="entry name" value="GREAB_2"/>
    <property type="match status" value="1"/>
</dbReference>
<evidence type="ECO:0000256" key="9">
    <source>
        <dbReference type="RuleBase" id="RU000556"/>
    </source>
</evidence>
<dbReference type="InterPro" id="IPR036805">
    <property type="entry name" value="Tscrpt_elong_fac_GreA/B_N_sf"/>
</dbReference>
<dbReference type="Proteomes" id="UP000010808">
    <property type="component" value="Chromosome"/>
</dbReference>
<dbReference type="InterPro" id="IPR022691">
    <property type="entry name" value="Tscrpt_elong_fac_GreA/B_N"/>
</dbReference>
<dbReference type="NCBIfam" id="TIGR01462">
    <property type="entry name" value="greA"/>
    <property type="match status" value="1"/>
</dbReference>
<keyword evidence="13" id="KW-1185">Reference proteome</keyword>
<dbReference type="PANTHER" id="PTHR30437">
    <property type="entry name" value="TRANSCRIPTION ELONGATION FACTOR GREA"/>
    <property type="match status" value="1"/>
</dbReference>
<dbReference type="GO" id="GO:0070063">
    <property type="term" value="F:RNA polymerase binding"/>
    <property type="evidence" value="ECO:0007669"/>
    <property type="project" value="InterPro"/>
</dbReference>
<dbReference type="FunFam" id="1.10.287.180:FF:000001">
    <property type="entry name" value="Transcription elongation factor GreA"/>
    <property type="match status" value="1"/>
</dbReference>
<dbReference type="PANTHER" id="PTHR30437:SF4">
    <property type="entry name" value="TRANSCRIPTION ELONGATION FACTOR GREA"/>
    <property type="match status" value="1"/>
</dbReference>
<dbReference type="PROSITE" id="PS00829">
    <property type="entry name" value="GREAB_1"/>
    <property type="match status" value="1"/>
</dbReference>
<dbReference type="Pfam" id="PF03449">
    <property type="entry name" value="GreA_GreB_N"/>
    <property type="match status" value="1"/>
</dbReference>
<dbReference type="PATRIC" id="fig|1121451.3.peg.1452"/>
<dbReference type="GO" id="GO:0003677">
    <property type="term" value="F:DNA binding"/>
    <property type="evidence" value="ECO:0007669"/>
    <property type="project" value="UniProtKB-UniRule"/>
</dbReference>
<dbReference type="FunFam" id="3.10.50.30:FF:000001">
    <property type="entry name" value="Transcription elongation factor GreA"/>
    <property type="match status" value="1"/>
</dbReference>
<dbReference type="Pfam" id="PF01272">
    <property type="entry name" value="GreA_GreB"/>
    <property type="match status" value="1"/>
</dbReference>
<reference evidence="12 13" key="1">
    <citation type="submission" date="2012-10" db="EMBL/GenBank/DDBJ databases">
        <authorList>
            <person name="Genoscope - CEA"/>
        </authorList>
    </citation>
    <scope>NUCLEOTIDE SEQUENCE [LARGE SCALE GENOMIC DNA]</scope>
    <source>
        <strain evidence="13">AM13 / DSM 14728</strain>
    </source>
</reference>
<evidence type="ECO:0000259" key="10">
    <source>
        <dbReference type="Pfam" id="PF01272"/>
    </source>
</evidence>
<dbReference type="InterPro" id="IPR006359">
    <property type="entry name" value="Tscrpt_elong_fac_GreA"/>
</dbReference>
<dbReference type="AlphaFoldDB" id="L0RBD4"/>
<comment type="function">
    <text evidence="6 8 9">Necessary for efficient RNA polymerase transcription elongation past template-encoded arresting sites. The arresting sites in DNA have the property of trapping a certain fraction of elongating RNA polymerases that pass through, resulting in locked ternary complexes. Cleavage of the nascent transcript by cleavage factors such as GreA or GreB allows the resumption of elongation from the new 3'terminus. GreA releases sequences of 2 to 3 nucleotides.</text>
</comment>
<dbReference type="HAMAP" id="MF_00105">
    <property type="entry name" value="GreA_GreB"/>
    <property type="match status" value="1"/>
</dbReference>
<keyword evidence="8" id="KW-0175">Coiled coil</keyword>
<sequence>MSNIPISKEGYEKLKKELNDLKKERPEIIQAIKEAREEGDLKENGGYHAARERQGMLEAKINYIESRIPQFNVIDIATLGGPKITFGATVELEDIETGDEKVYTIMGPDESDFKKGIISIESPVGKALLGKEEGDEVIVNAPRGKIEYGIVSVTFKGVAS</sequence>
<evidence type="ECO:0000256" key="3">
    <source>
        <dbReference type="ARBA" id="ARBA00023015"/>
    </source>
</evidence>
<dbReference type="GO" id="GO:0006354">
    <property type="term" value="P:DNA-templated transcription elongation"/>
    <property type="evidence" value="ECO:0007669"/>
    <property type="project" value="TreeGrafter"/>
</dbReference>
<dbReference type="KEGG" id="dhy:DESAM_21199"/>
<dbReference type="NCBIfam" id="NF001263">
    <property type="entry name" value="PRK00226.1-4"/>
    <property type="match status" value="1"/>
</dbReference>
<gene>
    <name evidence="8 12" type="primary">greA</name>
    <name evidence="12" type="ORF">DESAM_21199</name>
</gene>
<dbReference type="InterPro" id="IPR036953">
    <property type="entry name" value="GreA/GreB_C_sf"/>
</dbReference>
<feature type="coiled-coil region" evidence="8">
    <location>
        <begin position="4"/>
        <end position="38"/>
    </location>
</feature>
<evidence type="ECO:0000256" key="8">
    <source>
        <dbReference type="HAMAP-Rule" id="MF_00105"/>
    </source>
</evidence>
<dbReference type="Gene3D" id="3.10.50.30">
    <property type="entry name" value="Transcription elongation factor, GreA/GreB, C-terminal domain"/>
    <property type="match status" value="1"/>
</dbReference>
<dbReference type="NCBIfam" id="NF001261">
    <property type="entry name" value="PRK00226.1-2"/>
    <property type="match status" value="1"/>
</dbReference>
<dbReference type="InterPro" id="IPR001437">
    <property type="entry name" value="Tscrpt_elong_fac_GreA/B_C"/>
</dbReference>
<keyword evidence="12" id="KW-0251">Elongation factor</keyword>
<dbReference type="STRING" id="1121451.DESAM_21199"/>
<comment type="similarity">
    <text evidence="1 8 9">Belongs to the GreA/GreB family.</text>
</comment>
<keyword evidence="4 8" id="KW-0238">DNA-binding</keyword>
<protein>
    <recommendedName>
        <fullName evidence="2 8">Transcription elongation factor GreA</fullName>
    </recommendedName>
    <alternativeName>
        <fullName evidence="7 8">Transcript cleavage factor GreA</fullName>
    </alternativeName>
</protein>
<organism evidence="12 13">
    <name type="scientific">Maridesulfovibrio hydrothermalis AM13 = DSM 14728</name>
    <dbReference type="NCBI Taxonomy" id="1121451"/>
    <lineage>
        <taxon>Bacteria</taxon>
        <taxon>Pseudomonadati</taxon>
        <taxon>Thermodesulfobacteriota</taxon>
        <taxon>Desulfovibrionia</taxon>
        <taxon>Desulfovibrionales</taxon>
        <taxon>Desulfovibrionaceae</taxon>
        <taxon>Maridesulfovibrio</taxon>
    </lineage>
</organism>
<dbReference type="GO" id="GO:0003746">
    <property type="term" value="F:translation elongation factor activity"/>
    <property type="evidence" value="ECO:0007669"/>
    <property type="project" value="UniProtKB-KW"/>
</dbReference>
<dbReference type="SUPFAM" id="SSF46557">
    <property type="entry name" value="GreA transcript cleavage protein, N-terminal domain"/>
    <property type="match status" value="1"/>
</dbReference>
<evidence type="ECO:0000256" key="1">
    <source>
        <dbReference type="ARBA" id="ARBA00008213"/>
    </source>
</evidence>
<evidence type="ECO:0000259" key="11">
    <source>
        <dbReference type="Pfam" id="PF03449"/>
    </source>
</evidence>
<dbReference type="OrthoDB" id="9808774at2"/>
<keyword evidence="12" id="KW-0648">Protein biosynthesis</keyword>
<accession>L0RBD4</accession>
<dbReference type="GO" id="GO:0032784">
    <property type="term" value="P:regulation of DNA-templated transcription elongation"/>
    <property type="evidence" value="ECO:0007669"/>
    <property type="project" value="UniProtKB-UniRule"/>
</dbReference>
<keyword evidence="5 8" id="KW-0804">Transcription</keyword>
<dbReference type="InterPro" id="IPR023459">
    <property type="entry name" value="Tscrpt_elong_fac_GreA/B_fam"/>
</dbReference>
<proteinExistence type="inferred from homology"/>
<evidence type="ECO:0000256" key="5">
    <source>
        <dbReference type="ARBA" id="ARBA00023163"/>
    </source>
</evidence>
<evidence type="ECO:0000256" key="7">
    <source>
        <dbReference type="ARBA" id="ARBA00030776"/>
    </source>
</evidence>
<dbReference type="InterPro" id="IPR028624">
    <property type="entry name" value="Tscrpt_elong_fac_GreA/B"/>
</dbReference>
<feature type="domain" description="Transcription elongation factor GreA/GreB C-terminal" evidence="10">
    <location>
        <begin position="83"/>
        <end position="154"/>
    </location>
</feature>
<dbReference type="NCBIfam" id="NF001264">
    <property type="entry name" value="PRK00226.1-5"/>
    <property type="match status" value="1"/>
</dbReference>
<keyword evidence="3 8" id="KW-0805">Transcription regulation</keyword>
<feature type="domain" description="Transcription elongation factor GreA/GreB N-terminal" evidence="11">
    <location>
        <begin position="4"/>
        <end position="72"/>
    </location>
</feature>